<dbReference type="CDD" id="cd00075">
    <property type="entry name" value="HATPase"/>
    <property type="match status" value="1"/>
</dbReference>
<comment type="catalytic activity">
    <reaction evidence="1">
        <text>ATP + protein L-histidine = ADP + protein N-phospho-L-histidine.</text>
        <dbReference type="EC" id="2.7.13.3"/>
    </reaction>
</comment>
<dbReference type="GO" id="GO:0016036">
    <property type="term" value="P:cellular response to phosphate starvation"/>
    <property type="evidence" value="ECO:0007669"/>
    <property type="project" value="TreeGrafter"/>
</dbReference>
<dbReference type="SUPFAM" id="SSF47384">
    <property type="entry name" value="Homodimeric domain of signal transducing histidine kinase"/>
    <property type="match status" value="1"/>
</dbReference>
<protein>
    <recommendedName>
        <fullName evidence="2">histidine kinase</fullName>
        <ecNumber evidence="2">2.7.13.3</ecNumber>
    </recommendedName>
</protein>
<dbReference type="Pfam" id="PF00512">
    <property type="entry name" value="HisKA"/>
    <property type="match status" value="1"/>
</dbReference>
<dbReference type="FunFam" id="3.30.565.10:FF:000006">
    <property type="entry name" value="Sensor histidine kinase WalK"/>
    <property type="match status" value="1"/>
</dbReference>
<evidence type="ECO:0000313" key="8">
    <source>
        <dbReference type="EMBL" id="CAB4836019.1"/>
    </source>
</evidence>
<dbReference type="InterPro" id="IPR003594">
    <property type="entry name" value="HATPase_dom"/>
</dbReference>
<dbReference type="InterPro" id="IPR005467">
    <property type="entry name" value="His_kinase_dom"/>
</dbReference>
<dbReference type="Gene3D" id="1.10.287.130">
    <property type="match status" value="1"/>
</dbReference>
<dbReference type="GO" id="GO:0000155">
    <property type="term" value="F:phosphorelay sensor kinase activity"/>
    <property type="evidence" value="ECO:0007669"/>
    <property type="project" value="InterPro"/>
</dbReference>
<dbReference type="SUPFAM" id="SSF55874">
    <property type="entry name" value="ATPase domain of HSP90 chaperone/DNA topoisomerase II/histidine kinase"/>
    <property type="match status" value="1"/>
</dbReference>
<dbReference type="InterPro" id="IPR050351">
    <property type="entry name" value="BphY/WalK/GraS-like"/>
</dbReference>
<dbReference type="SUPFAM" id="SSF55785">
    <property type="entry name" value="PYP-like sensor domain (PAS domain)"/>
    <property type="match status" value="1"/>
</dbReference>
<gene>
    <name evidence="8" type="ORF">UFOPK3139_02725</name>
</gene>
<dbReference type="PROSITE" id="PS50109">
    <property type="entry name" value="HIS_KIN"/>
    <property type="match status" value="1"/>
</dbReference>
<organism evidence="8">
    <name type="scientific">freshwater metagenome</name>
    <dbReference type="NCBI Taxonomy" id="449393"/>
    <lineage>
        <taxon>unclassified sequences</taxon>
        <taxon>metagenomes</taxon>
        <taxon>ecological metagenomes</taxon>
    </lineage>
</organism>
<dbReference type="Pfam" id="PF02518">
    <property type="entry name" value="HATPase_c"/>
    <property type="match status" value="1"/>
</dbReference>
<evidence type="ECO:0000259" key="7">
    <source>
        <dbReference type="PROSITE" id="PS50109"/>
    </source>
</evidence>
<dbReference type="GO" id="GO:0004721">
    <property type="term" value="F:phosphoprotein phosphatase activity"/>
    <property type="evidence" value="ECO:0007669"/>
    <property type="project" value="TreeGrafter"/>
</dbReference>
<dbReference type="PANTHER" id="PTHR45453">
    <property type="entry name" value="PHOSPHATE REGULON SENSOR PROTEIN PHOR"/>
    <property type="match status" value="1"/>
</dbReference>
<feature type="domain" description="Histidine kinase" evidence="7">
    <location>
        <begin position="185"/>
        <end position="400"/>
    </location>
</feature>
<evidence type="ECO:0000256" key="1">
    <source>
        <dbReference type="ARBA" id="ARBA00000085"/>
    </source>
</evidence>
<dbReference type="Gene3D" id="3.30.565.10">
    <property type="entry name" value="Histidine kinase-like ATPase, C-terminal domain"/>
    <property type="match status" value="1"/>
</dbReference>
<keyword evidence="4" id="KW-0808">Transferase</keyword>
<dbReference type="SMART" id="SM00388">
    <property type="entry name" value="HisKA"/>
    <property type="match status" value="1"/>
</dbReference>
<dbReference type="CDD" id="cd00082">
    <property type="entry name" value="HisKA"/>
    <property type="match status" value="1"/>
</dbReference>
<dbReference type="SMART" id="SM00387">
    <property type="entry name" value="HATPase_c"/>
    <property type="match status" value="1"/>
</dbReference>
<keyword evidence="3" id="KW-0597">Phosphoprotein</keyword>
<dbReference type="AlphaFoldDB" id="A0A6J7AW22"/>
<reference evidence="8" key="1">
    <citation type="submission" date="2020-05" db="EMBL/GenBank/DDBJ databases">
        <authorList>
            <person name="Chiriac C."/>
            <person name="Salcher M."/>
            <person name="Ghai R."/>
            <person name="Kavagutti S V."/>
        </authorList>
    </citation>
    <scope>NUCLEOTIDE SEQUENCE</scope>
</reference>
<evidence type="ECO:0000256" key="2">
    <source>
        <dbReference type="ARBA" id="ARBA00012438"/>
    </source>
</evidence>
<dbReference type="InterPro" id="IPR036890">
    <property type="entry name" value="HATPase_C_sf"/>
</dbReference>
<dbReference type="InterPro" id="IPR004358">
    <property type="entry name" value="Sig_transdc_His_kin-like_C"/>
</dbReference>
<keyword evidence="5" id="KW-0418">Kinase</keyword>
<sequence length="409" mass="44571">MELILIAIVALAAVLAFACVLARTRVKNRLISLAAALDEEPPGSASVSDLLSLVERSAERVRRHDSEVERQQQRFALALSAMTQGAVLCDEFGSTVMHNAFARTFTEARHGNAIVRAAIDDMLGRACNGEHDQREIELFGPPPRLLFVTAQPLLDGDEHLGALATVDDITDQQRIESIRRDFVANISHELRTPIGAVALLAETLVDEVDPLVVRRLSIRLRDESFRVSHMIDDLLALSQIEGDGVTESERIRVAHLVGEAVDRIRPAAEQAGVSIKVADFSEGLALRGDRRQLVSALFNLLENAVKYSDAGSIIEIRAAGDDDEVSMVVQDHGIGIPAKDLDRIFERFYRVDQARSRETGGTGLGLSIVRHVARNHGGSITVSSREGEGSTFMLMLPTGLEAPARAEVK</sequence>
<dbReference type="Gene3D" id="3.30.450.20">
    <property type="entry name" value="PAS domain"/>
    <property type="match status" value="1"/>
</dbReference>
<dbReference type="InterPro" id="IPR003661">
    <property type="entry name" value="HisK_dim/P_dom"/>
</dbReference>
<dbReference type="InterPro" id="IPR035965">
    <property type="entry name" value="PAS-like_dom_sf"/>
</dbReference>
<dbReference type="EMBL" id="CAFABA010000155">
    <property type="protein sequence ID" value="CAB4836019.1"/>
    <property type="molecule type" value="Genomic_DNA"/>
</dbReference>
<dbReference type="PANTHER" id="PTHR45453:SF1">
    <property type="entry name" value="PHOSPHATE REGULON SENSOR PROTEIN PHOR"/>
    <property type="match status" value="1"/>
</dbReference>
<evidence type="ECO:0000256" key="3">
    <source>
        <dbReference type="ARBA" id="ARBA00022553"/>
    </source>
</evidence>
<dbReference type="InterPro" id="IPR036097">
    <property type="entry name" value="HisK_dim/P_sf"/>
</dbReference>
<dbReference type="PRINTS" id="PR00344">
    <property type="entry name" value="BCTRLSENSOR"/>
</dbReference>
<evidence type="ECO:0000256" key="6">
    <source>
        <dbReference type="ARBA" id="ARBA00023012"/>
    </source>
</evidence>
<evidence type="ECO:0000256" key="4">
    <source>
        <dbReference type="ARBA" id="ARBA00022679"/>
    </source>
</evidence>
<dbReference type="EC" id="2.7.13.3" evidence="2"/>
<proteinExistence type="predicted"/>
<accession>A0A6J7AW22</accession>
<keyword evidence="6" id="KW-0902">Two-component regulatory system</keyword>
<name>A0A6J7AW22_9ZZZZ</name>
<dbReference type="GO" id="GO:0005886">
    <property type="term" value="C:plasma membrane"/>
    <property type="evidence" value="ECO:0007669"/>
    <property type="project" value="TreeGrafter"/>
</dbReference>
<evidence type="ECO:0000256" key="5">
    <source>
        <dbReference type="ARBA" id="ARBA00022777"/>
    </source>
</evidence>